<comment type="pathway">
    <text evidence="2">Cofactor biosynthesis; thiamine diphosphate biosynthesis.</text>
</comment>
<dbReference type="InterPro" id="IPR015168">
    <property type="entry name" value="SsuA/THI5"/>
</dbReference>
<feature type="domain" description="SsuA/THI5-like" evidence="13">
    <location>
        <begin position="38"/>
        <end position="87"/>
    </location>
</feature>
<evidence type="ECO:0000256" key="10">
    <source>
        <dbReference type="ARBA" id="ARBA00033171"/>
    </source>
</evidence>
<comment type="similarity">
    <text evidence="3">Belongs to the NMT1/THI5 family.</text>
</comment>
<evidence type="ECO:0000313" key="15">
    <source>
        <dbReference type="Proteomes" id="UP000288096"/>
    </source>
</evidence>
<comment type="function">
    <text evidence="1">Responsible for the formation of the pyrimidine heterocycle in the thiamine biosynthesis pathway. Catalyzes the formation of hydroxymethylpyrimidine phosphate (HMP-P) from histidine and pyridoxal phosphate (PLP). The protein uses PLP and the active site histidine to form HMP-P, generating an inactive enzyme. The enzyme can only undergo a single turnover, which suggests it is a suicide enzyme.</text>
</comment>
<keyword evidence="15" id="KW-1185">Reference proteome</keyword>
<name>A0A401FVB6_9BACT</name>
<evidence type="ECO:0000256" key="1">
    <source>
        <dbReference type="ARBA" id="ARBA00003469"/>
    </source>
</evidence>
<comment type="subunit">
    <text evidence="4">Homodimer.</text>
</comment>
<reference evidence="15" key="1">
    <citation type="submission" date="2017-11" db="EMBL/GenBank/DDBJ databases">
        <authorList>
            <person name="Watanabe M."/>
            <person name="Kojima H."/>
        </authorList>
    </citation>
    <scope>NUCLEOTIDE SEQUENCE [LARGE SCALE GENOMIC DNA]</scope>
    <source>
        <strain evidence="15">Tokyo 01</strain>
    </source>
</reference>
<sequence>MKLTKSLICLLIIASATAHANAGEPLQPLTLQPDWIINVNCAGILLAKDRGWYEDAGIDLTIKSWKAGISPSDEVVHGNAHIGLAEGALLISGFDIPGLARGF</sequence>
<dbReference type="PANTHER" id="PTHR31528">
    <property type="entry name" value="4-AMINO-5-HYDROXYMETHYL-2-METHYLPYRIMIDINE PHOSPHATE SYNTHASE THI11-RELATED"/>
    <property type="match status" value="1"/>
</dbReference>
<keyword evidence="7" id="KW-0663">Pyridoxal phosphate</keyword>
<dbReference type="InterPro" id="IPR027939">
    <property type="entry name" value="NMT1/THI5"/>
</dbReference>
<gene>
    <name evidence="14" type="ORF">DENIS_1865</name>
</gene>
<dbReference type="EMBL" id="BEXT01000001">
    <property type="protein sequence ID" value="GBC60905.1"/>
    <property type="molecule type" value="Genomic_DNA"/>
</dbReference>
<keyword evidence="12" id="KW-0732">Signal</keyword>
<evidence type="ECO:0000259" key="13">
    <source>
        <dbReference type="Pfam" id="PF09084"/>
    </source>
</evidence>
<dbReference type="AlphaFoldDB" id="A0A401FVB6"/>
<evidence type="ECO:0000256" key="7">
    <source>
        <dbReference type="ARBA" id="ARBA00022898"/>
    </source>
</evidence>
<evidence type="ECO:0000256" key="5">
    <source>
        <dbReference type="ARBA" id="ARBA00022679"/>
    </source>
</evidence>
<keyword evidence="8" id="KW-0784">Thiamine biosynthesis</keyword>
<evidence type="ECO:0000313" key="14">
    <source>
        <dbReference type="EMBL" id="GBC60905.1"/>
    </source>
</evidence>
<evidence type="ECO:0000256" key="3">
    <source>
        <dbReference type="ARBA" id="ARBA00009406"/>
    </source>
</evidence>
<keyword evidence="6" id="KW-0479">Metal-binding</keyword>
<reference evidence="15" key="2">
    <citation type="submission" date="2019-01" db="EMBL/GenBank/DDBJ databases">
        <title>Genome sequence of Desulfonema ishimotonii strain Tokyo 01.</title>
        <authorList>
            <person name="Fukui M."/>
        </authorList>
    </citation>
    <scope>NUCLEOTIDE SEQUENCE [LARGE SCALE GENOMIC DNA]</scope>
    <source>
        <strain evidence="15">Tokyo 01</strain>
    </source>
</reference>
<dbReference type="Gene3D" id="3.40.190.10">
    <property type="entry name" value="Periplasmic binding protein-like II"/>
    <property type="match status" value="1"/>
</dbReference>
<keyword evidence="5" id="KW-0808">Transferase</keyword>
<dbReference type="GO" id="GO:0009228">
    <property type="term" value="P:thiamine biosynthetic process"/>
    <property type="evidence" value="ECO:0007669"/>
    <property type="project" value="UniProtKB-KW"/>
</dbReference>
<comment type="catalytic activity">
    <reaction evidence="11">
        <text>N(6)-(pyridoxal phosphate)-L-lysyl-[4-amino-5-hydroxymethyl-2-methylpyrimidine phosphate synthase] + L-histidyl-[4-amino-5-hydroxymethyl-2-methylpyrimidine phosphate synthase] + 2 Fe(3+) + 4 H2O = L-lysyl-[4-amino-5-hydroxymethyl-2-methylpyrimidine phosphate synthase] + (2S)-2-amino-5-hydroxy-4-oxopentanoyl-[4-amino-5-hydroxymethyl-2-methylpyrimidine phosphate synthase] + 4-amino-2-methyl-5-(phosphooxymethyl)pyrimidine + 3-oxopropanoate + 2 Fe(2+) + 2 H(+)</text>
        <dbReference type="Rhea" id="RHEA:65756"/>
        <dbReference type="Rhea" id="RHEA-COMP:16892"/>
        <dbReference type="Rhea" id="RHEA-COMP:16893"/>
        <dbReference type="Rhea" id="RHEA-COMP:16894"/>
        <dbReference type="Rhea" id="RHEA-COMP:16895"/>
        <dbReference type="ChEBI" id="CHEBI:15377"/>
        <dbReference type="ChEBI" id="CHEBI:15378"/>
        <dbReference type="ChEBI" id="CHEBI:29033"/>
        <dbReference type="ChEBI" id="CHEBI:29034"/>
        <dbReference type="ChEBI" id="CHEBI:29969"/>
        <dbReference type="ChEBI" id="CHEBI:29979"/>
        <dbReference type="ChEBI" id="CHEBI:33190"/>
        <dbReference type="ChEBI" id="CHEBI:58354"/>
        <dbReference type="ChEBI" id="CHEBI:143915"/>
        <dbReference type="ChEBI" id="CHEBI:157692"/>
    </reaction>
    <physiologicalReaction direction="left-to-right" evidence="11">
        <dbReference type="Rhea" id="RHEA:65757"/>
    </physiologicalReaction>
</comment>
<dbReference type="GO" id="GO:0016740">
    <property type="term" value="F:transferase activity"/>
    <property type="evidence" value="ECO:0007669"/>
    <property type="project" value="UniProtKB-KW"/>
</dbReference>
<evidence type="ECO:0000256" key="4">
    <source>
        <dbReference type="ARBA" id="ARBA00011738"/>
    </source>
</evidence>
<feature type="chain" id="PRO_5019178885" description="Thiamine pyrimidine synthase" evidence="12">
    <location>
        <begin position="21"/>
        <end position="103"/>
    </location>
</feature>
<dbReference type="PANTHER" id="PTHR31528:SF1">
    <property type="entry name" value="4-AMINO-5-HYDROXYMETHYL-2-METHYLPYRIMIDINE PHOSPHATE SYNTHASE THI11-RELATED"/>
    <property type="match status" value="1"/>
</dbReference>
<dbReference type="Proteomes" id="UP000288096">
    <property type="component" value="Unassembled WGS sequence"/>
</dbReference>
<protein>
    <recommendedName>
        <fullName evidence="10">Thiamine pyrimidine synthase</fullName>
    </recommendedName>
</protein>
<keyword evidence="9" id="KW-0408">Iron</keyword>
<comment type="caution">
    <text evidence="14">The sequence shown here is derived from an EMBL/GenBank/DDBJ whole genome shotgun (WGS) entry which is preliminary data.</text>
</comment>
<accession>A0A401FVB6</accession>
<proteinExistence type="inferred from homology"/>
<evidence type="ECO:0000256" key="12">
    <source>
        <dbReference type="SAM" id="SignalP"/>
    </source>
</evidence>
<evidence type="ECO:0000256" key="2">
    <source>
        <dbReference type="ARBA" id="ARBA00004948"/>
    </source>
</evidence>
<dbReference type="GO" id="GO:0046872">
    <property type="term" value="F:metal ion binding"/>
    <property type="evidence" value="ECO:0007669"/>
    <property type="project" value="UniProtKB-KW"/>
</dbReference>
<evidence type="ECO:0000256" key="8">
    <source>
        <dbReference type="ARBA" id="ARBA00022977"/>
    </source>
</evidence>
<evidence type="ECO:0000256" key="11">
    <source>
        <dbReference type="ARBA" id="ARBA00048179"/>
    </source>
</evidence>
<evidence type="ECO:0000256" key="9">
    <source>
        <dbReference type="ARBA" id="ARBA00023004"/>
    </source>
</evidence>
<organism evidence="14 15">
    <name type="scientific">Desulfonema ishimotonii</name>
    <dbReference type="NCBI Taxonomy" id="45657"/>
    <lineage>
        <taxon>Bacteria</taxon>
        <taxon>Pseudomonadati</taxon>
        <taxon>Thermodesulfobacteriota</taxon>
        <taxon>Desulfobacteria</taxon>
        <taxon>Desulfobacterales</taxon>
        <taxon>Desulfococcaceae</taxon>
        <taxon>Desulfonema</taxon>
    </lineage>
</organism>
<evidence type="ECO:0000256" key="6">
    <source>
        <dbReference type="ARBA" id="ARBA00022723"/>
    </source>
</evidence>
<dbReference type="RefSeq" id="WP_166405000.1">
    <property type="nucleotide sequence ID" value="NZ_BEXT01000001.1"/>
</dbReference>
<dbReference type="Pfam" id="PF09084">
    <property type="entry name" value="NMT1"/>
    <property type="match status" value="1"/>
</dbReference>
<feature type="signal peptide" evidence="12">
    <location>
        <begin position="1"/>
        <end position="20"/>
    </location>
</feature>